<dbReference type="AlphaFoldDB" id="A0A9W7ANJ8"/>
<feature type="transmembrane region" description="Helical" evidence="1">
    <location>
        <begin position="196"/>
        <end position="219"/>
    </location>
</feature>
<dbReference type="Proteomes" id="UP001165085">
    <property type="component" value="Unassembled WGS sequence"/>
</dbReference>
<feature type="transmembrane region" description="Helical" evidence="1">
    <location>
        <begin position="119"/>
        <end position="138"/>
    </location>
</feature>
<dbReference type="EMBL" id="BRXY01000190">
    <property type="protein sequence ID" value="GMH75507.1"/>
    <property type="molecule type" value="Genomic_DNA"/>
</dbReference>
<sequence>MDLIVNILPPVVHQKMDALTNPPFRLQDREVISNHIKNFLDRLPYLEKREELKSLKLKFHPLLTTAVMYIYKSVGLPDELKSREDVAALCLVNFLVALLLGGAAYVAIKTILYLLIGKVLWFVVGMLINILSLVLKIFDSLTVVAPGYIALYVLKAGEEAGEVESKGSEVPLIWIHHILSLPPPSKSVPASSRKTLGALVLTYFTLSPLINLAAVFLPFSLVLKPLLATLIYHPMYSLVPWLFKNLVHEKPWFVTACLLLNMDCEHMPANFENLIAMRSIGVVAPVIRFNTGLKTSVSEEWSEVNKTDAVECRIVKLKVREIDVGDNENDDVTVVVKQAPNNGRKVNPKIETLVFKTPTLKVGKTDTAALDIPIVPARNVTLVLEIRGKMTFGSDPVLSTHKLNIETMFVGNTMMKKASDVEIRDDSGCRVVVDVECDDTTKYM</sequence>
<evidence type="ECO:0000313" key="3">
    <source>
        <dbReference type="Proteomes" id="UP001165085"/>
    </source>
</evidence>
<protein>
    <submittedName>
        <fullName evidence="2">Uncharacterized protein</fullName>
    </submittedName>
</protein>
<keyword evidence="1" id="KW-0472">Membrane</keyword>
<keyword evidence="1" id="KW-0812">Transmembrane</keyword>
<keyword evidence="3" id="KW-1185">Reference proteome</keyword>
<reference evidence="3" key="1">
    <citation type="journal article" date="2023" name="Commun. Biol.">
        <title>Genome analysis of Parmales, the sister group of diatoms, reveals the evolutionary specialization of diatoms from phago-mixotrophs to photoautotrophs.</title>
        <authorList>
            <person name="Ban H."/>
            <person name="Sato S."/>
            <person name="Yoshikawa S."/>
            <person name="Yamada K."/>
            <person name="Nakamura Y."/>
            <person name="Ichinomiya M."/>
            <person name="Sato N."/>
            <person name="Blanc-Mathieu R."/>
            <person name="Endo H."/>
            <person name="Kuwata A."/>
            <person name="Ogata H."/>
        </authorList>
    </citation>
    <scope>NUCLEOTIDE SEQUENCE [LARGE SCALE GENOMIC DNA]</scope>
    <source>
        <strain evidence="3">NIES 3701</strain>
    </source>
</reference>
<evidence type="ECO:0000256" key="1">
    <source>
        <dbReference type="SAM" id="Phobius"/>
    </source>
</evidence>
<name>A0A9W7ANJ8_9STRA</name>
<comment type="caution">
    <text evidence="2">The sequence shown here is derived from an EMBL/GenBank/DDBJ whole genome shotgun (WGS) entry which is preliminary data.</text>
</comment>
<dbReference type="OrthoDB" id="189231at2759"/>
<organism evidence="2 3">
    <name type="scientific">Triparma strigata</name>
    <dbReference type="NCBI Taxonomy" id="1606541"/>
    <lineage>
        <taxon>Eukaryota</taxon>
        <taxon>Sar</taxon>
        <taxon>Stramenopiles</taxon>
        <taxon>Ochrophyta</taxon>
        <taxon>Bolidophyceae</taxon>
        <taxon>Parmales</taxon>
        <taxon>Triparmaceae</taxon>
        <taxon>Triparma</taxon>
    </lineage>
</organism>
<evidence type="ECO:0000313" key="2">
    <source>
        <dbReference type="EMBL" id="GMH75507.1"/>
    </source>
</evidence>
<proteinExistence type="predicted"/>
<keyword evidence="1" id="KW-1133">Transmembrane helix</keyword>
<accession>A0A9W7ANJ8</accession>
<feature type="transmembrane region" description="Helical" evidence="1">
    <location>
        <begin position="86"/>
        <end position="107"/>
    </location>
</feature>
<gene>
    <name evidence="2" type="ORF">TrST_g13094</name>
</gene>